<evidence type="ECO:0000256" key="1">
    <source>
        <dbReference type="SAM" id="Phobius"/>
    </source>
</evidence>
<dbReference type="GeneID" id="5037716"/>
<evidence type="ECO:0000313" key="3">
    <source>
        <dbReference type="Proteomes" id="UP000000600"/>
    </source>
</evidence>
<keyword evidence="1" id="KW-0812">Transmembrane</keyword>
<keyword evidence="1" id="KW-0472">Membrane</keyword>
<dbReference type="Proteomes" id="UP000000600">
    <property type="component" value="Unassembled WGS sequence"/>
</dbReference>
<dbReference type="AlphaFoldDB" id="A0DNB8"/>
<keyword evidence="1" id="KW-1133">Transmembrane helix</keyword>
<feature type="transmembrane region" description="Helical" evidence="1">
    <location>
        <begin position="61"/>
        <end position="80"/>
    </location>
</feature>
<feature type="non-terminal residue" evidence="2">
    <location>
        <position position="81"/>
    </location>
</feature>
<dbReference type="HOGENOM" id="CLU_2579020_0_0_1"/>
<protein>
    <submittedName>
        <fullName evidence="2">Uncharacterized protein</fullName>
    </submittedName>
</protein>
<feature type="transmembrane region" description="Helical" evidence="1">
    <location>
        <begin position="29"/>
        <end position="55"/>
    </location>
</feature>
<name>A0DNB8_PARTE</name>
<keyword evidence="3" id="KW-1185">Reference proteome</keyword>
<dbReference type="KEGG" id="ptm:GSPATT00039694001"/>
<dbReference type="RefSeq" id="XP_001451932.1">
    <property type="nucleotide sequence ID" value="XM_001451895.1"/>
</dbReference>
<accession>A0DNB8</accession>
<sequence length="81" mass="9719">MMNFFQHFLILVNFLFVYIIYYDTIIQQFLTIIIFNVILRTISIIILILLLLPFFPTEKGGFSFLSPFIILFHMLLGFLFF</sequence>
<dbReference type="EMBL" id="CT868517">
    <property type="protein sequence ID" value="CAK84535.1"/>
    <property type="molecule type" value="Genomic_DNA"/>
</dbReference>
<proteinExistence type="predicted"/>
<gene>
    <name evidence="2" type="ORF">GSPATT00039694001</name>
</gene>
<evidence type="ECO:0000313" key="2">
    <source>
        <dbReference type="EMBL" id="CAK84535.1"/>
    </source>
</evidence>
<reference evidence="2 3" key="1">
    <citation type="journal article" date="2006" name="Nature">
        <title>Global trends of whole-genome duplications revealed by the ciliate Paramecium tetraurelia.</title>
        <authorList>
            <consortium name="Genoscope"/>
            <person name="Aury J.-M."/>
            <person name="Jaillon O."/>
            <person name="Duret L."/>
            <person name="Noel B."/>
            <person name="Jubin C."/>
            <person name="Porcel B.M."/>
            <person name="Segurens B."/>
            <person name="Daubin V."/>
            <person name="Anthouard V."/>
            <person name="Aiach N."/>
            <person name="Arnaiz O."/>
            <person name="Billaut A."/>
            <person name="Beisson J."/>
            <person name="Blanc I."/>
            <person name="Bouhouche K."/>
            <person name="Camara F."/>
            <person name="Duharcourt S."/>
            <person name="Guigo R."/>
            <person name="Gogendeau D."/>
            <person name="Katinka M."/>
            <person name="Keller A.-M."/>
            <person name="Kissmehl R."/>
            <person name="Klotz C."/>
            <person name="Koll F."/>
            <person name="Le Moue A."/>
            <person name="Lepere C."/>
            <person name="Malinsky S."/>
            <person name="Nowacki M."/>
            <person name="Nowak J.K."/>
            <person name="Plattner H."/>
            <person name="Poulain J."/>
            <person name="Ruiz F."/>
            <person name="Serrano V."/>
            <person name="Zagulski M."/>
            <person name="Dessen P."/>
            <person name="Betermier M."/>
            <person name="Weissenbach J."/>
            <person name="Scarpelli C."/>
            <person name="Schachter V."/>
            <person name="Sperling L."/>
            <person name="Meyer E."/>
            <person name="Cohen J."/>
            <person name="Wincker P."/>
        </authorList>
    </citation>
    <scope>NUCLEOTIDE SEQUENCE [LARGE SCALE GENOMIC DNA]</scope>
    <source>
        <strain evidence="2 3">Stock d4-2</strain>
    </source>
</reference>
<dbReference type="InParanoid" id="A0DNB8"/>
<organism evidence="2 3">
    <name type="scientific">Paramecium tetraurelia</name>
    <dbReference type="NCBI Taxonomy" id="5888"/>
    <lineage>
        <taxon>Eukaryota</taxon>
        <taxon>Sar</taxon>
        <taxon>Alveolata</taxon>
        <taxon>Ciliophora</taxon>
        <taxon>Intramacronucleata</taxon>
        <taxon>Oligohymenophorea</taxon>
        <taxon>Peniculida</taxon>
        <taxon>Parameciidae</taxon>
        <taxon>Paramecium</taxon>
    </lineage>
</organism>
<feature type="transmembrane region" description="Helical" evidence="1">
    <location>
        <begin position="6"/>
        <end position="22"/>
    </location>
</feature>